<dbReference type="PANTHER" id="PTHR31176">
    <property type="entry name" value="MFS DOMAIN-CONTAINING PROTEIN-RELATED"/>
    <property type="match status" value="1"/>
</dbReference>
<feature type="transmembrane region" description="Helical" evidence="1">
    <location>
        <begin position="180"/>
        <end position="198"/>
    </location>
</feature>
<evidence type="ECO:0000313" key="2">
    <source>
        <dbReference type="EMBL" id="KHN76505.1"/>
    </source>
</evidence>
<feature type="transmembrane region" description="Helical" evidence="1">
    <location>
        <begin position="205"/>
        <end position="238"/>
    </location>
</feature>
<dbReference type="Pfam" id="PF05884">
    <property type="entry name" value="ZYG-11_interact"/>
    <property type="match status" value="1"/>
</dbReference>
<keyword evidence="1" id="KW-0472">Membrane</keyword>
<sequence>MAAADTEESPVVYLSNQYKIEFNDLRQRTLQLSDSLYAKACAYQEQLRDIQPAINREKDELLATLQDQSEITAMDHDRMLATFTWAGVMLTGMTAGCIFARYMLAPLLSFFVSEFYASIAVYLVAPYIAFRYFTGPIEGDFKEVDRYRRHSLLALSTVVGVLKGFLFSGRVLPGIAPPSFIAPLSIGVVSLFASPYIANDRMKMLAVTVGTSVAVHLCVGMTAGFSLGFVVLMIAYAVAQFGMVQMYLKYGDGDNKTHAYQVAYLLAVVYSQAVVFSLFTMDANQFSETN</sequence>
<dbReference type="EMBL" id="UYWY01000020">
    <property type="protein sequence ID" value="VDM23522.1"/>
    <property type="molecule type" value="Genomic_DNA"/>
</dbReference>
<dbReference type="STRING" id="6265.A0A0B2V699"/>
<gene>
    <name evidence="2" type="ORF">Tcan_08246</name>
    <name evidence="3" type="ORF">TCNE_LOCUS61</name>
</gene>
<feature type="transmembrane region" description="Helical" evidence="1">
    <location>
        <begin position="83"/>
        <end position="104"/>
    </location>
</feature>
<keyword evidence="1" id="KW-1133">Transmembrane helix</keyword>
<dbReference type="OrthoDB" id="5865729at2759"/>
<proteinExistence type="predicted"/>
<feature type="transmembrane region" description="Helical" evidence="1">
    <location>
        <begin position="110"/>
        <end position="130"/>
    </location>
</feature>
<evidence type="ECO:0000313" key="4">
    <source>
        <dbReference type="Proteomes" id="UP000031036"/>
    </source>
</evidence>
<evidence type="ECO:0000313" key="3">
    <source>
        <dbReference type="EMBL" id="VDM23522.1"/>
    </source>
</evidence>
<evidence type="ECO:0000256" key="1">
    <source>
        <dbReference type="SAM" id="Phobius"/>
    </source>
</evidence>
<feature type="transmembrane region" description="Helical" evidence="1">
    <location>
        <begin position="258"/>
        <end position="279"/>
    </location>
</feature>
<dbReference type="AlphaFoldDB" id="A0A0B2V699"/>
<name>A0A0B2V699_TOXCA</name>
<dbReference type="PANTHER" id="PTHR31176:SF1">
    <property type="entry name" value="MFS DOMAIN-CONTAINING PROTEIN-RELATED"/>
    <property type="match status" value="1"/>
</dbReference>
<accession>A0A0B2V699</accession>
<keyword evidence="4" id="KW-1185">Reference proteome</keyword>
<feature type="transmembrane region" description="Helical" evidence="1">
    <location>
        <begin position="151"/>
        <end position="168"/>
    </location>
</feature>
<reference evidence="3" key="2">
    <citation type="submission" date="2018-11" db="EMBL/GenBank/DDBJ databases">
        <authorList>
            <consortium name="Pathogen Informatics"/>
        </authorList>
    </citation>
    <scope>NUCLEOTIDE SEQUENCE [LARGE SCALE GENOMIC DNA]</scope>
</reference>
<organism evidence="2 4">
    <name type="scientific">Toxocara canis</name>
    <name type="common">Canine roundworm</name>
    <dbReference type="NCBI Taxonomy" id="6265"/>
    <lineage>
        <taxon>Eukaryota</taxon>
        <taxon>Metazoa</taxon>
        <taxon>Ecdysozoa</taxon>
        <taxon>Nematoda</taxon>
        <taxon>Chromadorea</taxon>
        <taxon>Rhabditida</taxon>
        <taxon>Spirurina</taxon>
        <taxon>Ascaridomorpha</taxon>
        <taxon>Ascaridoidea</taxon>
        <taxon>Toxocaridae</taxon>
        <taxon>Toxocara</taxon>
    </lineage>
</organism>
<dbReference type="InterPro" id="IPR008574">
    <property type="entry name" value="Nematodes_ZYG-11_interact"/>
</dbReference>
<reference evidence="2 4" key="1">
    <citation type="submission" date="2014-11" db="EMBL/GenBank/DDBJ databases">
        <title>Genetic blueprint of the zoonotic pathogen Toxocara canis.</title>
        <authorList>
            <person name="Zhu X.-Q."/>
            <person name="Korhonen P.K."/>
            <person name="Cai H."/>
            <person name="Young N.D."/>
            <person name="Nejsum P."/>
            <person name="von Samson-Himmelstjerna G."/>
            <person name="Boag P.R."/>
            <person name="Tan P."/>
            <person name="Li Q."/>
            <person name="Min J."/>
            <person name="Yang Y."/>
            <person name="Wang X."/>
            <person name="Fang X."/>
            <person name="Hall R.S."/>
            <person name="Hofmann A."/>
            <person name="Sternberg P.W."/>
            <person name="Jex A.R."/>
            <person name="Gasser R.B."/>
        </authorList>
    </citation>
    <scope>NUCLEOTIDE SEQUENCE [LARGE SCALE GENOMIC DNA]</scope>
    <source>
        <strain evidence="2">PN_DK_2014</strain>
    </source>
</reference>
<dbReference type="Proteomes" id="UP000031036">
    <property type="component" value="Unassembled WGS sequence"/>
</dbReference>
<keyword evidence="1" id="KW-0812">Transmembrane</keyword>
<dbReference type="EMBL" id="JPKZ01002488">
    <property type="protein sequence ID" value="KHN76505.1"/>
    <property type="molecule type" value="Genomic_DNA"/>
</dbReference>
<protein>
    <submittedName>
        <fullName evidence="2">Uncharacterized protein</fullName>
    </submittedName>
</protein>